<name>A0A7J6HLX3_CANSA</name>
<evidence type="ECO:0000256" key="1">
    <source>
        <dbReference type="ARBA" id="ARBA00000900"/>
    </source>
</evidence>
<evidence type="ECO:0000256" key="8">
    <source>
        <dbReference type="PROSITE-ProRule" id="PRU00175"/>
    </source>
</evidence>
<feature type="compositionally biased region" description="Low complexity" evidence="9">
    <location>
        <begin position="127"/>
        <end position="141"/>
    </location>
</feature>
<reference evidence="13 14" key="1">
    <citation type="journal article" date="2020" name="bioRxiv">
        <title>Sequence and annotation of 42 cannabis genomes reveals extensive copy number variation in cannabinoid synthesis and pathogen resistance genes.</title>
        <authorList>
            <person name="Mckernan K.J."/>
            <person name="Helbert Y."/>
            <person name="Kane L.T."/>
            <person name="Ebling H."/>
            <person name="Zhang L."/>
            <person name="Liu B."/>
            <person name="Eaton Z."/>
            <person name="Mclaughlin S."/>
            <person name="Kingan S."/>
            <person name="Baybayan P."/>
            <person name="Concepcion G."/>
            <person name="Jordan M."/>
            <person name="Riva A."/>
            <person name="Barbazuk W."/>
            <person name="Harkins T."/>
        </authorList>
    </citation>
    <scope>NUCLEOTIDE SEQUENCE [LARGE SCALE GENOMIC DNA]</scope>
    <source>
        <strain evidence="13 14">cv. Jamaican Lion 4</strain>
        <strain evidence="12">Father</strain>
        <strain evidence="11">Mother</strain>
        <tissue evidence="11">Leaf</tissue>
    </source>
</reference>
<accession>A0A7J6HLX3</accession>
<evidence type="ECO:0000256" key="6">
    <source>
        <dbReference type="ARBA" id="ARBA00022786"/>
    </source>
</evidence>
<dbReference type="PANTHER" id="PTHR22937:SF122">
    <property type="entry name" value="RING-TYPE E3 UBIQUITIN TRANSFERASE"/>
    <property type="match status" value="1"/>
</dbReference>
<evidence type="ECO:0000313" key="14">
    <source>
        <dbReference type="Proteomes" id="UP000583929"/>
    </source>
</evidence>
<keyword evidence="7" id="KW-0862">Zinc</keyword>
<keyword evidence="4" id="KW-0479">Metal-binding</keyword>
<keyword evidence="6" id="KW-0833">Ubl conjugation pathway</keyword>
<dbReference type="SMART" id="SM00184">
    <property type="entry name" value="RING"/>
    <property type="match status" value="1"/>
</dbReference>
<dbReference type="SUPFAM" id="SSF57850">
    <property type="entry name" value="RING/U-box"/>
    <property type="match status" value="1"/>
</dbReference>
<feature type="region of interest" description="Disordered" evidence="9">
    <location>
        <begin position="109"/>
        <end position="149"/>
    </location>
</feature>
<evidence type="ECO:0000313" key="11">
    <source>
        <dbReference type="EMBL" id="KAF4396266.1"/>
    </source>
</evidence>
<dbReference type="PANTHER" id="PTHR22937">
    <property type="entry name" value="E3 UBIQUITIN-PROTEIN LIGASE RNF165"/>
    <property type="match status" value="1"/>
</dbReference>
<keyword evidence="14" id="KW-1185">Reference proteome</keyword>
<dbReference type="Gene3D" id="3.30.40.10">
    <property type="entry name" value="Zinc/RING finger domain, C3HC4 (zinc finger)"/>
    <property type="match status" value="1"/>
</dbReference>
<dbReference type="InterPro" id="IPR013083">
    <property type="entry name" value="Znf_RING/FYVE/PHD"/>
</dbReference>
<feature type="domain" description="RING-type" evidence="10">
    <location>
        <begin position="367"/>
        <end position="408"/>
    </location>
</feature>
<evidence type="ECO:0000256" key="4">
    <source>
        <dbReference type="ARBA" id="ARBA00022723"/>
    </source>
</evidence>
<keyword evidence="5 8" id="KW-0863">Zinc-finger</keyword>
<feature type="compositionally biased region" description="Basic and acidic residues" evidence="9">
    <location>
        <begin position="201"/>
        <end position="218"/>
    </location>
</feature>
<dbReference type="EMBL" id="JAATIQ010000014">
    <property type="protein sequence ID" value="KAF4400836.1"/>
    <property type="molecule type" value="Genomic_DNA"/>
</dbReference>
<evidence type="ECO:0000313" key="12">
    <source>
        <dbReference type="EMBL" id="KAF4400836.1"/>
    </source>
</evidence>
<dbReference type="InterPro" id="IPR045191">
    <property type="entry name" value="MBR1/2-like"/>
</dbReference>
<evidence type="ECO:0000256" key="2">
    <source>
        <dbReference type="ARBA" id="ARBA00012483"/>
    </source>
</evidence>
<dbReference type="EC" id="2.3.2.27" evidence="2"/>
<organism evidence="11 13">
    <name type="scientific">Cannabis sativa</name>
    <name type="common">Hemp</name>
    <name type="synonym">Marijuana</name>
    <dbReference type="NCBI Taxonomy" id="3483"/>
    <lineage>
        <taxon>Eukaryota</taxon>
        <taxon>Viridiplantae</taxon>
        <taxon>Streptophyta</taxon>
        <taxon>Embryophyta</taxon>
        <taxon>Tracheophyta</taxon>
        <taxon>Spermatophyta</taxon>
        <taxon>Magnoliopsida</taxon>
        <taxon>eudicotyledons</taxon>
        <taxon>Gunneridae</taxon>
        <taxon>Pentapetalae</taxon>
        <taxon>rosids</taxon>
        <taxon>fabids</taxon>
        <taxon>Rosales</taxon>
        <taxon>Cannabaceae</taxon>
        <taxon>Cannabis</taxon>
    </lineage>
</organism>
<dbReference type="Proteomes" id="UP000525078">
    <property type="component" value="Unassembled WGS sequence"/>
</dbReference>
<evidence type="ECO:0000256" key="9">
    <source>
        <dbReference type="SAM" id="MobiDB-lite"/>
    </source>
</evidence>
<evidence type="ECO:0000259" key="10">
    <source>
        <dbReference type="PROSITE" id="PS50089"/>
    </source>
</evidence>
<proteinExistence type="predicted"/>
<gene>
    <name evidence="11" type="ORF">F8388_019812</name>
    <name evidence="12" type="ORF">G4B88_004379</name>
</gene>
<evidence type="ECO:0000313" key="13">
    <source>
        <dbReference type="Proteomes" id="UP000525078"/>
    </source>
</evidence>
<dbReference type="EMBL" id="JAATIP010000003">
    <property type="protein sequence ID" value="KAF4396266.1"/>
    <property type="molecule type" value="Genomic_DNA"/>
</dbReference>
<feature type="compositionally biased region" description="Basic residues" evidence="9">
    <location>
        <begin position="117"/>
        <end position="126"/>
    </location>
</feature>
<dbReference type="AlphaFoldDB" id="A0A7J6HLX3"/>
<dbReference type="PROSITE" id="PS50089">
    <property type="entry name" value="ZF_RING_2"/>
    <property type="match status" value="1"/>
</dbReference>
<dbReference type="Proteomes" id="UP000583929">
    <property type="component" value="Unassembled WGS sequence"/>
</dbReference>
<dbReference type="GO" id="GO:0061630">
    <property type="term" value="F:ubiquitin protein ligase activity"/>
    <property type="evidence" value="ECO:0007669"/>
    <property type="project" value="UniProtKB-EC"/>
</dbReference>
<evidence type="ECO:0000256" key="7">
    <source>
        <dbReference type="ARBA" id="ARBA00022833"/>
    </source>
</evidence>
<dbReference type="GO" id="GO:0008270">
    <property type="term" value="F:zinc ion binding"/>
    <property type="evidence" value="ECO:0007669"/>
    <property type="project" value="UniProtKB-KW"/>
</dbReference>
<evidence type="ECO:0000256" key="5">
    <source>
        <dbReference type="ARBA" id="ARBA00022771"/>
    </source>
</evidence>
<protein>
    <recommendedName>
        <fullName evidence="2">RING-type E3 ubiquitin transferase</fullName>
        <ecNumber evidence="2">2.3.2.27</ecNumber>
    </recommendedName>
</protein>
<comment type="caution">
    <text evidence="11">The sequence shown here is derived from an EMBL/GenBank/DDBJ whole genome shotgun (WGS) entry which is preliminary data.</text>
</comment>
<dbReference type="Pfam" id="PF13639">
    <property type="entry name" value="zf-RING_2"/>
    <property type="match status" value="1"/>
</dbReference>
<evidence type="ECO:0000256" key="3">
    <source>
        <dbReference type="ARBA" id="ARBA00022679"/>
    </source>
</evidence>
<dbReference type="InterPro" id="IPR001841">
    <property type="entry name" value="Znf_RING"/>
</dbReference>
<feature type="region of interest" description="Disordered" evidence="9">
    <location>
        <begin position="201"/>
        <end position="221"/>
    </location>
</feature>
<keyword evidence="3" id="KW-0808">Transferase</keyword>
<sequence length="415" mass="46165">MPVLTDTSTMAEHVKLRRPRRQFGQLISETDPHPHEIPSIIQSTRCKSTISSLLLSTFSTNNNNTNNPNETIPLNLHNKKKNNFTSSNFRGLGCTAGSSQQVSVPAVIRSSADWQGKKVKKKKQKRNGNNGNSNNNNNGSKESGKDRSALHQGLVDGSNSVFNSASCVDFQDVWCGPGIGFSADASVDCVVARRNVSGRGKIDGDKMTSGHRDRERSCTARRTVTPEPSFFDSEPDFLLERPGSEVFGARYFRHVRHPSPEGLAEDASSSGENINEILQNFDGGMPVIMMLHSGLLMGNRVDIHDRFREMRLDVDHMSYEELLDLGERIGYVNTGLKEEEIGRCLRKIKLSISNDWSRLPVQADKKCSICQEEFETDDDMGKLDCGHGFHTECIRHWLSHKNTCPVCKAEAVARS</sequence>
<comment type="catalytic activity">
    <reaction evidence="1">
        <text>S-ubiquitinyl-[E2 ubiquitin-conjugating enzyme]-L-cysteine + [acceptor protein]-L-lysine = [E2 ubiquitin-conjugating enzyme]-L-cysteine + N(6)-ubiquitinyl-[acceptor protein]-L-lysine.</text>
        <dbReference type="EC" id="2.3.2.27"/>
    </reaction>
</comment>